<evidence type="ECO:0000313" key="1">
    <source>
        <dbReference type="EMBL" id="RJN31196.1"/>
    </source>
</evidence>
<dbReference type="AlphaFoldDB" id="A0A3A4EZZ5"/>
<dbReference type="OrthoDB" id="3268477at2"/>
<keyword evidence="2" id="KW-1185">Reference proteome</keyword>
<reference evidence="1 2" key="1">
    <citation type="submission" date="2018-09" db="EMBL/GenBank/DDBJ databases">
        <title>Nesterenkonia natronophila sp. nov., an alkaliphilic actinobacteriume isolated from a soda lake, and emended description of the genus Nesterenkonia.</title>
        <authorList>
            <person name="Menes R.J."/>
            <person name="Iriarte A."/>
        </authorList>
    </citation>
    <scope>NUCLEOTIDE SEQUENCE [LARGE SCALE GENOMIC DNA]</scope>
    <source>
        <strain evidence="1 2">M8</strain>
    </source>
</reference>
<protein>
    <submittedName>
        <fullName evidence="1">SPOR domain-containing protein</fullName>
    </submittedName>
</protein>
<gene>
    <name evidence="1" type="ORF">D3250_10115</name>
</gene>
<name>A0A3A4EZZ5_9MICC</name>
<sequence length="55" mass="6472">MNDYWYNLTTGQVEHGAKSSWKHLLGPYKSHDEAARALERVEQRNEEWDADHDDA</sequence>
<comment type="caution">
    <text evidence="1">The sequence shown here is derived from an EMBL/GenBank/DDBJ whole genome shotgun (WGS) entry which is preliminary data.</text>
</comment>
<dbReference type="EMBL" id="QYZP01000003">
    <property type="protein sequence ID" value="RJN31196.1"/>
    <property type="molecule type" value="Genomic_DNA"/>
</dbReference>
<proteinExistence type="predicted"/>
<evidence type="ECO:0000313" key="2">
    <source>
        <dbReference type="Proteomes" id="UP000266615"/>
    </source>
</evidence>
<dbReference type="RefSeq" id="WP_119903263.1">
    <property type="nucleotide sequence ID" value="NZ_QYZP01000003.1"/>
</dbReference>
<organism evidence="1 2">
    <name type="scientific">Nesterenkonia natronophila</name>
    <dbReference type="NCBI Taxonomy" id="2174932"/>
    <lineage>
        <taxon>Bacteria</taxon>
        <taxon>Bacillati</taxon>
        <taxon>Actinomycetota</taxon>
        <taxon>Actinomycetes</taxon>
        <taxon>Micrococcales</taxon>
        <taxon>Micrococcaceae</taxon>
        <taxon>Nesterenkonia</taxon>
    </lineage>
</organism>
<dbReference type="Proteomes" id="UP000266615">
    <property type="component" value="Unassembled WGS sequence"/>
</dbReference>
<accession>A0A3A4EZZ5</accession>